<evidence type="ECO:0000313" key="2">
    <source>
        <dbReference type="EMBL" id="SEJ27747.1"/>
    </source>
</evidence>
<dbReference type="STRING" id="856736.SAMN04488058_105191"/>
<dbReference type="Pfam" id="PF12867">
    <property type="entry name" value="DinB_2"/>
    <property type="match status" value="1"/>
</dbReference>
<proteinExistence type="predicted"/>
<dbReference type="EMBL" id="FNZA01000005">
    <property type="protein sequence ID" value="SEJ27747.1"/>
    <property type="molecule type" value="Genomic_DNA"/>
</dbReference>
<dbReference type="SUPFAM" id="SSF109854">
    <property type="entry name" value="DinB/YfiT-like putative metalloenzymes"/>
    <property type="match status" value="1"/>
</dbReference>
<name>A0A1H6XLX8_9DEIO</name>
<sequence>MPAPSHLCKRAYTRPMTAPADQRFPIGPLQPLPDAERRPETLGAFADAMTGAVEAWRALLAGRPPADLARTYRPGAWTVQQLAHHVADAHLHGLNRLRHGLTEDEFQIQPFGQTEWLLLPDADLPVSDALDLLGAVNRRWVALLRGVAPERFAREVVHPAEGRQDLWQLAHKHDWHLRHHLAHARLALGESGLQAG</sequence>
<evidence type="ECO:0000259" key="1">
    <source>
        <dbReference type="Pfam" id="PF12867"/>
    </source>
</evidence>
<organism evidence="2 3">
    <name type="scientific">Deinococcus reticulitermitis</name>
    <dbReference type="NCBI Taxonomy" id="856736"/>
    <lineage>
        <taxon>Bacteria</taxon>
        <taxon>Thermotogati</taxon>
        <taxon>Deinococcota</taxon>
        <taxon>Deinococci</taxon>
        <taxon>Deinococcales</taxon>
        <taxon>Deinococcaceae</taxon>
        <taxon>Deinococcus</taxon>
    </lineage>
</organism>
<dbReference type="InterPro" id="IPR024775">
    <property type="entry name" value="DinB-like"/>
</dbReference>
<keyword evidence="3" id="KW-1185">Reference proteome</keyword>
<dbReference type="InterPro" id="IPR034660">
    <property type="entry name" value="DinB/YfiT-like"/>
</dbReference>
<feature type="domain" description="DinB-like" evidence="1">
    <location>
        <begin position="54"/>
        <end position="183"/>
    </location>
</feature>
<gene>
    <name evidence="2" type="ORF">SAMN04488058_105191</name>
</gene>
<dbReference type="Gene3D" id="1.20.120.450">
    <property type="entry name" value="dinb family like domain"/>
    <property type="match status" value="1"/>
</dbReference>
<dbReference type="AlphaFoldDB" id="A0A1H6XLX8"/>
<reference evidence="3" key="1">
    <citation type="submission" date="2016-10" db="EMBL/GenBank/DDBJ databases">
        <authorList>
            <person name="Varghese N."/>
            <person name="Submissions S."/>
        </authorList>
    </citation>
    <scope>NUCLEOTIDE SEQUENCE [LARGE SCALE GENOMIC DNA]</scope>
    <source>
        <strain evidence="3">CGMCC 1.10218</strain>
    </source>
</reference>
<dbReference type="Proteomes" id="UP000199223">
    <property type="component" value="Unassembled WGS sequence"/>
</dbReference>
<accession>A0A1H6XLX8</accession>
<protein>
    <submittedName>
        <fullName evidence="2">DinB superfamily protein</fullName>
    </submittedName>
</protein>
<evidence type="ECO:0000313" key="3">
    <source>
        <dbReference type="Proteomes" id="UP000199223"/>
    </source>
</evidence>